<dbReference type="KEGG" id="gbr:Gbro_1380"/>
<evidence type="ECO:0000256" key="1">
    <source>
        <dbReference type="SAM" id="Phobius"/>
    </source>
</evidence>
<dbReference type="STRING" id="526226.Gbro_1380"/>
<name>D0L6A6_GORB4</name>
<feature type="transmembrane region" description="Helical" evidence="1">
    <location>
        <begin position="28"/>
        <end position="57"/>
    </location>
</feature>
<gene>
    <name evidence="2" type="ordered locus">Gbro_1380</name>
</gene>
<organism evidence="2 3">
    <name type="scientific">Gordonia bronchialis (strain ATCC 25592 / DSM 43247 / BCRC 13721 / JCM 3198 / KCTC 3076 / NBRC 16047 / NCTC 10667)</name>
    <name type="common">Rhodococcus bronchialis</name>
    <dbReference type="NCBI Taxonomy" id="526226"/>
    <lineage>
        <taxon>Bacteria</taxon>
        <taxon>Bacillati</taxon>
        <taxon>Actinomycetota</taxon>
        <taxon>Actinomycetes</taxon>
        <taxon>Mycobacteriales</taxon>
        <taxon>Gordoniaceae</taxon>
        <taxon>Gordonia</taxon>
    </lineage>
</organism>
<reference evidence="3" key="1">
    <citation type="submission" date="2009-10" db="EMBL/GenBank/DDBJ databases">
        <title>The complete chromosome of Gordonia bronchialis DSM 43247.</title>
        <authorList>
            <consortium name="US DOE Joint Genome Institute (JGI-PGF)"/>
            <person name="Lucas S."/>
            <person name="Copeland A."/>
            <person name="Lapidus A."/>
            <person name="Glavina del Rio T."/>
            <person name="Dalin E."/>
            <person name="Tice H."/>
            <person name="Bruce D."/>
            <person name="Goodwin L."/>
            <person name="Pitluck S."/>
            <person name="Kyrpides N."/>
            <person name="Mavromatis K."/>
            <person name="Ivanova N."/>
            <person name="Ovchinnikova G."/>
            <person name="Saunders E."/>
            <person name="Brettin T."/>
            <person name="Detter J.C."/>
            <person name="Han C."/>
            <person name="Larimer F."/>
            <person name="Land M."/>
            <person name="Hauser L."/>
            <person name="Markowitz V."/>
            <person name="Cheng J.-F."/>
            <person name="Hugenholtz P."/>
            <person name="Woyke T."/>
            <person name="Wu D."/>
            <person name="Jando M."/>
            <person name="Schneider S."/>
            <person name="Goeker M."/>
            <person name="Klenk H.-P."/>
            <person name="Eisen J.A."/>
        </authorList>
    </citation>
    <scope>NUCLEOTIDE SEQUENCE [LARGE SCALE GENOMIC DNA]</scope>
    <source>
        <strain evidence="3">ATCC 25592 / DSM 43247 / BCRC 13721 / JCM 3198 / KCTC 3076 / NBRC 16047 / NCTC 10667</strain>
    </source>
</reference>
<proteinExistence type="predicted"/>
<accession>D0L6A6</accession>
<dbReference type="RefSeq" id="WP_012833233.1">
    <property type="nucleotide sequence ID" value="NC_013441.1"/>
</dbReference>
<sequence length="64" mass="6615">MTIPVDGSYTITCDEQTFAAPALTGRQVFAAAAGMIAILGGGFGFLLTIIGIVLWVVGARSARR</sequence>
<keyword evidence="1" id="KW-1133">Transmembrane helix</keyword>
<keyword evidence="1" id="KW-0472">Membrane</keyword>
<keyword evidence="1" id="KW-0812">Transmembrane</keyword>
<reference evidence="2 3" key="2">
    <citation type="journal article" date="2010" name="Stand. Genomic Sci.">
        <title>Complete genome sequence of Gordonia bronchialis type strain (3410).</title>
        <authorList>
            <person name="Ivanova N."/>
            <person name="Sikorski J."/>
            <person name="Jando M."/>
            <person name="Lapidus A."/>
            <person name="Nolan M."/>
            <person name="Lucas S."/>
            <person name="Del Rio T.G."/>
            <person name="Tice H."/>
            <person name="Copeland A."/>
            <person name="Cheng J.F."/>
            <person name="Chen F."/>
            <person name="Bruce D."/>
            <person name="Goodwin L."/>
            <person name="Pitluck S."/>
            <person name="Mavromatis K."/>
            <person name="Ovchinnikova G."/>
            <person name="Pati A."/>
            <person name="Chen A."/>
            <person name="Palaniappan K."/>
            <person name="Land M."/>
            <person name="Hauser L."/>
            <person name="Chang Y.J."/>
            <person name="Jeffries C.D."/>
            <person name="Chain P."/>
            <person name="Saunders E."/>
            <person name="Han C."/>
            <person name="Detter J.C."/>
            <person name="Brettin T."/>
            <person name="Rohde M."/>
            <person name="Goker M."/>
            <person name="Bristow J."/>
            <person name="Eisen J.A."/>
            <person name="Markowitz V."/>
            <person name="Hugenholtz P."/>
            <person name="Klenk H.P."/>
            <person name="Kyrpides N.C."/>
        </authorList>
    </citation>
    <scope>NUCLEOTIDE SEQUENCE [LARGE SCALE GENOMIC DNA]</scope>
    <source>
        <strain evidence="3">ATCC 25592 / DSM 43247 / BCRC 13721 / JCM 3198 / KCTC 3076 / NBRC 16047 / NCTC 10667</strain>
    </source>
</reference>
<dbReference type="EMBL" id="CP001802">
    <property type="protein sequence ID" value="ACY20663.1"/>
    <property type="molecule type" value="Genomic_DNA"/>
</dbReference>
<evidence type="ECO:0000313" key="3">
    <source>
        <dbReference type="Proteomes" id="UP000001219"/>
    </source>
</evidence>
<dbReference type="AlphaFoldDB" id="D0L6A6"/>
<dbReference type="HOGENOM" id="CLU_2861431_0_0_11"/>
<dbReference type="Proteomes" id="UP000001219">
    <property type="component" value="Chromosome"/>
</dbReference>
<protein>
    <submittedName>
        <fullName evidence="2">Uncharacterized protein</fullName>
    </submittedName>
</protein>
<keyword evidence="3" id="KW-1185">Reference proteome</keyword>
<evidence type="ECO:0000313" key="2">
    <source>
        <dbReference type="EMBL" id="ACY20663.1"/>
    </source>
</evidence>